<dbReference type="GO" id="GO:0008932">
    <property type="term" value="F:lytic endotransglycosylase activity"/>
    <property type="evidence" value="ECO:0007669"/>
    <property type="project" value="UniProtKB-UniRule"/>
</dbReference>
<evidence type="ECO:0000256" key="2">
    <source>
        <dbReference type="ARBA" id="ARBA00023316"/>
    </source>
</evidence>
<dbReference type="EC" id="4.2.2.-" evidence="3"/>
<evidence type="ECO:0000313" key="7">
    <source>
        <dbReference type="Proteomes" id="UP000680038"/>
    </source>
</evidence>
<keyword evidence="2 3" id="KW-0961">Cell wall biogenesis/degradation</keyword>
<evidence type="ECO:0000313" key="6">
    <source>
        <dbReference type="EMBL" id="CAG5005157.1"/>
    </source>
</evidence>
<accession>A0A916JGC8</accession>
<dbReference type="Gene3D" id="2.40.40.10">
    <property type="entry name" value="RlpA-like domain"/>
    <property type="match status" value="1"/>
</dbReference>
<dbReference type="GO" id="GO:0000270">
    <property type="term" value="P:peptidoglycan metabolic process"/>
    <property type="evidence" value="ECO:0007669"/>
    <property type="project" value="UniProtKB-UniRule"/>
</dbReference>
<dbReference type="InterPro" id="IPR009009">
    <property type="entry name" value="RlpA-like_DPBB"/>
</dbReference>
<evidence type="ECO:0000256" key="3">
    <source>
        <dbReference type="HAMAP-Rule" id="MF_02071"/>
    </source>
</evidence>
<gene>
    <name evidence="3 6" type="primary">rlpA</name>
    <name evidence="6" type="ORF">DYBT9275_03525</name>
</gene>
<protein>
    <recommendedName>
        <fullName evidence="3">Probable endolytic peptidoglycan transglycosylase RlpA</fullName>
        <ecNumber evidence="3">4.2.2.-</ecNumber>
    </recommendedName>
</protein>
<proteinExistence type="inferred from homology"/>
<dbReference type="AlphaFoldDB" id="A0A916JGC8"/>
<evidence type="ECO:0000259" key="5">
    <source>
        <dbReference type="Pfam" id="PF03330"/>
    </source>
</evidence>
<dbReference type="SUPFAM" id="SSF50685">
    <property type="entry name" value="Barwin-like endoglucanases"/>
    <property type="match status" value="1"/>
</dbReference>
<dbReference type="PANTHER" id="PTHR34183">
    <property type="entry name" value="ENDOLYTIC PEPTIDOGLYCAN TRANSGLYCOSYLASE RLPA"/>
    <property type="match status" value="1"/>
</dbReference>
<evidence type="ECO:0000256" key="1">
    <source>
        <dbReference type="ARBA" id="ARBA00023239"/>
    </source>
</evidence>
<dbReference type="GO" id="GO:0071555">
    <property type="term" value="P:cell wall organization"/>
    <property type="evidence" value="ECO:0007669"/>
    <property type="project" value="UniProtKB-KW"/>
</dbReference>
<dbReference type="InterPro" id="IPR036908">
    <property type="entry name" value="RlpA-like_sf"/>
</dbReference>
<dbReference type="NCBIfam" id="TIGR00413">
    <property type="entry name" value="rlpA"/>
    <property type="match status" value="1"/>
</dbReference>
<comment type="similarity">
    <text evidence="3 4">Belongs to the RlpA family.</text>
</comment>
<dbReference type="InterPro" id="IPR012997">
    <property type="entry name" value="RplA"/>
</dbReference>
<organism evidence="6 7">
    <name type="scientific">Dyadobacter helix</name>
    <dbReference type="NCBI Taxonomy" id="2822344"/>
    <lineage>
        <taxon>Bacteria</taxon>
        <taxon>Pseudomonadati</taxon>
        <taxon>Bacteroidota</taxon>
        <taxon>Cytophagia</taxon>
        <taxon>Cytophagales</taxon>
        <taxon>Spirosomataceae</taxon>
        <taxon>Dyadobacter</taxon>
    </lineage>
</organism>
<keyword evidence="3" id="KW-0732">Signal</keyword>
<dbReference type="InterPro" id="IPR034718">
    <property type="entry name" value="RlpA"/>
</dbReference>
<dbReference type="EMBL" id="CAJRAF010000002">
    <property type="protein sequence ID" value="CAG5005157.1"/>
    <property type="molecule type" value="Genomic_DNA"/>
</dbReference>
<comment type="caution">
    <text evidence="6">The sequence shown here is derived from an EMBL/GenBank/DDBJ whole genome shotgun (WGS) entry which is preliminary data.</text>
</comment>
<feature type="chain" id="PRO_5038196032" description="Probable endolytic peptidoglycan transglycosylase RlpA" evidence="3">
    <location>
        <begin position="26"/>
        <end position="151"/>
    </location>
</feature>
<dbReference type="PANTHER" id="PTHR34183:SF1">
    <property type="entry name" value="ENDOLYTIC PEPTIDOGLYCAN TRANSGLYCOSYLASE RLPA"/>
    <property type="match status" value="1"/>
</dbReference>
<dbReference type="HAMAP" id="MF_02071">
    <property type="entry name" value="RlpA"/>
    <property type="match status" value="1"/>
</dbReference>
<dbReference type="Pfam" id="PF03330">
    <property type="entry name" value="DPBB_1"/>
    <property type="match status" value="1"/>
</dbReference>
<dbReference type="RefSeq" id="WP_215240013.1">
    <property type="nucleotide sequence ID" value="NZ_CAJRAF010000002.1"/>
</dbReference>
<keyword evidence="1 3" id="KW-0456">Lyase</keyword>
<dbReference type="CDD" id="cd22268">
    <property type="entry name" value="DPBB_RlpA-like"/>
    <property type="match status" value="1"/>
</dbReference>
<dbReference type="Proteomes" id="UP000680038">
    <property type="component" value="Unassembled WGS sequence"/>
</dbReference>
<keyword evidence="7" id="KW-1185">Reference proteome</keyword>
<comment type="function">
    <text evidence="3">Lytic transglycosylase with a strong preference for naked glycan strands that lack stem peptides.</text>
</comment>
<name>A0A916JGC8_9BACT</name>
<evidence type="ECO:0000256" key="4">
    <source>
        <dbReference type="RuleBase" id="RU003495"/>
    </source>
</evidence>
<feature type="signal peptide" evidence="3">
    <location>
        <begin position="1"/>
        <end position="25"/>
    </location>
</feature>
<feature type="domain" description="RlpA-like protein double-psi beta-barrel" evidence="5">
    <location>
        <begin position="31"/>
        <end position="119"/>
    </location>
</feature>
<sequence precursor="true">MTYHRILIFALLLIVGSTQSSFAQAVLGKTEKGKASYYASRFHGKKTAFGEVHSGTEFSAAHRSYPLNTMLEVTNLDNNEKVVVRVNDRGPYSHHRIIDVSKEAAKILGLMAMGVANVSVRVVGMEGMVLLGEDEEMDARSGKIVSMHSKK</sequence>
<reference evidence="6" key="1">
    <citation type="submission" date="2021-04" db="EMBL/GenBank/DDBJ databases">
        <authorList>
            <person name="Rodrigo-Torres L."/>
            <person name="Arahal R. D."/>
            <person name="Lucena T."/>
        </authorList>
    </citation>
    <scope>NUCLEOTIDE SEQUENCE</scope>
    <source>
        <strain evidence="6">CECT 9275</strain>
    </source>
</reference>